<feature type="domain" description="BHLH" evidence="6">
    <location>
        <begin position="332"/>
        <end position="382"/>
    </location>
</feature>
<evidence type="ECO:0000256" key="2">
    <source>
        <dbReference type="ARBA" id="ARBA00023015"/>
    </source>
</evidence>
<reference evidence="7" key="1">
    <citation type="submission" date="2024-03" db="EMBL/GenBank/DDBJ databases">
        <title>WGS assembly of Saponaria officinalis var. Norfolk2.</title>
        <authorList>
            <person name="Jenkins J."/>
            <person name="Shu S."/>
            <person name="Grimwood J."/>
            <person name="Barry K."/>
            <person name="Goodstein D."/>
            <person name="Schmutz J."/>
            <person name="Leebens-Mack J."/>
            <person name="Osbourn A."/>
        </authorList>
    </citation>
    <scope>NUCLEOTIDE SEQUENCE [LARGE SCALE GENOMIC DNA]</scope>
    <source>
        <strain evidence="7">JIC</strain>
    </source>
</reference>
<proteinExistence type="predicted"/>
<evidence type="ECO:0000256" key="5">
    <source>
        <dbReference type="SAM" id="MobiDB-lite"/>
    </source>
</evidence>
<dbReference type="FunFam" id="4.10.280.10:FF:000002">
    <property type="entry name" value="Basic helix-loop-helix transcription factor"/>
    <property type="match status" value="1"/>
</dbReference>
<comment type="subcellular location">
    <subcellularLocation>
        <location evidence="1">Nucleus</location>
    </subcellularLocation>
</comment>
<feature type="compositionally biased region" description="Polar residues" evidence="5">
    <location>
        <begin position="273"/>
        <end position="283"/>
    </location>
</feature>
<accession>A0AAW1JS23</accession>
<dbReference type="CDD" id="cd18919">
    <property type="entry name" value="bHLH_AtBPE_like"/>
    <property type="match status" value="1"/>
</dbReference>
<keyword evidence="4" id="KW-0539">Nucleus</keyword>
<gene>
    <name evidence="7" type="ORF">RND81_07G172900</name>
</gene>
<evidence type="ECO:0000256" key="4">
    <source>
        <dbReference type="ARBA" id="ARBA00023242"/>
    </source>
</evidence>
<dbReference type="PANTHER" id="PTHR12565:SF184">
    <property type="entry name" value="BHLH TRANSCRIPTION FACTOR"/>
    <property type="match status" value="1"/>
</dbReference>
<evidence type="ECO:0000313" key="8">
    <source>
        <dbReference type="Proteomes" id="UP001443914"/>
    </source>
</evidence>
<keyword evidence="2" id="KW-0805">Transcription regulation</keyword>
<dbReference type="PANTHER" id="PTHR12565">
    <property type="entry name" value="STEROL REGULATORY ELEMENT-BINDING PROTEIN"/>
    <property type="match status" value="1"/>
</dbReference>
<dbReference type="PROSITE" id="PS50888">
    <property type="entry name" value="BHLH"/>
    <property type="match status" value="1"/>
</dbReference>
<dbReference type="AlphaFoldDB" id="A0AAW1JS23"/>
<keyword evidence="3" id="KW-0804">Transcription</keyword>
<dbReference type="Pfam" id="PF00010">
    <property type="entry name" value="HLH"/>
    <property type="match status" value="1"/>
</dbReference>
<evidence type="ECO:0000313" key="7">
    <source>
        <dbReference type="EMBL" id="KAK9707100.1"/>
    </source>
</evidence>
<protein>
    <recommendedName>
        <fullName evidence="6">BHLH domain-containing protein</fullName>
    </recommendedName>
</protein>
<feature type="compositionally biased region" description="Low complexity" evidence="5">
    <location>
        <begin position="305"/>
        <end position="316"/>
    </location>
</feature>
<evidence type="ECO:0000256" key="3">
    <source>
        <dbReference type="ARBA" id="ARBA00023163"/>
    </source>
</evidence>
<dbReference type="InterPro" id="IPR024097">
    <property type="entry name" value="bHLH_ZIP_TF"/>
</dbReference>
<dbReference type="GO" id="GO:0003700">
    <property type="term" value="F:DNA-binding transcription factor activity"/>
    <property type="evidence" value="ECO:0007669"/>
    <property type="project" value="TreeGrafter"/>
</dbReference>
<sequence length="509" mass="55184">MQAWVKKLQWKSGYQKTGKIRNGEVGIDMSGKNNLELEKRGDKPLAYDHPPMSGEWQFNDANFVNSSMGPISNGMNSHGPSMWEHPLDSVSIGLNGMNVDSDGVIASDPLSMLKGSLFVPSTPTMLPHSLSEFPADSAFIERAARFSSFSGGHFSELLNPLGSQSVSSYLCGGGTMMQGPQGLLSGNAMKMLPNTQPQTSDGNVAETSRDVSLSQDHGVAEVGSPMNKIMVSRNDSDGPEFSGGGSREGRAPSSVKRLGANKRKRSNQDIESEQANAVQQQSGEAGKKQAEIPQKGEQNSVPTANKSNGKQSSQNSDPPKDDYIHVRARRGQATNSHSLAERVRREKISERMKFLQDLVPGCSKVTGKAVMLDEIINYVQSLQRQVEFLSMKLATVHPKLDFNIDQLLAKDQMLSARSCPSGVGSSPSMPMAYPPLHPGIANCSDFLRRTISSQLTNMGEGYKEPAHQLPNAWEDELHNVVQMGFNASDSLDNQETICPTSQGSMEAEP</sequence>
<organism evidence="7 8">
    <name type="scientific">Saponaria officinalis</name>
    <name type="common">Common soapwort</name>
    <name type="synonym">Lychnis saponaria</name>
    <dbReference type="NCBI Taxonomy" id="3572"/>
    <lineage>
        <taxon>Eukaryota</taxon>
        <taxon>Viridiplantae</taxon>
        <taxon>Streptophyta</taxon>
        <taxon>Embryophyta</taxon>
        <taxon>Tracheophyta</taxon>
        <taxon>Spermatophyta</taxon>
        <taxon>Magnoliopsida</taxon>
        <taxon>eudicotyledons</taxon>
        <taxon>Gunneridae</taxon>
        <taxon>Pentapetalae</taxon>
        <taxon>Caryophyllales</taxon>
        <taxon>Caryophyllaceae</taxon>
        <taxon>Caryophylleae</taxon>
        <taxon>Saponaria</taxon>
    </lineage>
</organism>
<dbReference type="SUPFAM" id="SSF47459">
    <property type="entry name" value="HLH, helix-loop-helix DNA-binding domain"/>
    <property type="match status" value="1"/>
</dbReference>
<name>A0AAW1JS23_SAPOF</name>
<keyword evidence="8" id="KW-1185">Reference proteome</keyword>
<dbReference type="Proteomes" id="UP001443914">
    <property type="component" value="Unassembled WGS sequence"/>
</dbReference>
<feature type="compositionally biased region" description="Polar residues" evidence="5">
    <location>
        <begin position="193"/>
        <end position="215"/>
    </location>
</feature>
<comment type="caution">
    <text evidence="7">The sequence shown here is derived from an EMBL/GenBank/DDBJ whole genome shotgun (WGS) entry which is preliminary data.</text>
</comment>
<feature type="region of interest" description="Disordered" evidence="5">
    <location>
        <begin position="184"/>
        <end position="322"/>
    </location>
</feature>
<dbReference type="InterPro" id="IPR011598">
    <property type="entry name" value="bHLH_dom"/>
</dbReference>
<dbReference type="InterPro" id="IPR036638">
    <property type="entry name" value="HLH_DNA-bd_sf"/>
</dbReference>
<evidence type="ECO:0000256" key="1">
    <source>
        <dbReference type="ARBA" id="ARBA00004123"/>
    </source>
</evidence>
<evidence type="ECO:0000259" key="6">
    <source>
        <dbReference type="PROSITE" id="PS50888"/>
    </source>
</evidence>
<dbReference type="SMART" id="SM00353">
    <property type="entry name" value="HLH"/>
    <property type="match status" value="1"/>
</dbReference>
<dbReference type="EMBL" id="JBDFQZ010000007">
    <property type="protein sequence ID" value="KAK9707100.1"/>
    <property type="molecule type" value="Genomic_DNA"/>
</dbReference>
<dbReference type="Gene3D" id="4.10.280.10">
    <property type="entry name" value="Helix-loop-helix DNA-binding domain"/>
    <property type="match status" value="1"/>
</dbReference>
<dbReference type="GO" id="GO:0046983">
    <property type="term" value="F:protein dimerization activity"/>
    <property type="evidence" value="ECO:0007669"/>
    <property type="project" value="InterPro"/>
</dbReference>
<dbReference type="GO" id="GO:0005634">
    <property type="term" value="C:nucleus"/>
    <property type="evidence" value="ECO:0007669"/>
    <property type="project" value="UniProtKB-SubCell"/>
</dbReference>